<protein>
    <recommendedName>
        <fullName evidence="5">EGF-like domain-containing protein</fullName>
    </recommendedName>
</protein>
<organism evidence="6 7">
    <name type="scientific">Porites lobata</name>
    <dbReference type="NCBI Taxonomy" id="104759"/>
    <lineage>
        <taxon>Eukaryota</taxon>
        <taxon>Metazoa</taxon>
        <taxon>Cnidaria</taxon>
        <taxon>Anthozoa</taxon>
        <taxon>Hexacorallia</taxon>
        <taxon>Scleractinia</taxon>
        <taxon>Fungiina</taxon>
        <taxon>Poritidae</taxon>
        <taxon>Porites</taxon>
    </lineage>
</organism>
<feature type="disulfide bond" evidence="3">
    <location>
        <begin position="153"/>
        <end position="162"/>
    </location>
</feature>
<evidence type="ECO:0000259" key="5">
    <source>
        <dbReference type="PROSITE" id="PS50026"/>
    </source>
</evidence>
<comment type="caution">
    <text evidence="3">Lacks conserved residue(s) required for the propagation of feature annotation.</text>
</comment>
<feature type="domain" description="EGF-like" evidence="5">
    <location>
        <begin position="126"/>
        <end position="163"/>
    </location>
</feature>
<keyword evidence="7" id="KW-1185">Reference proteome</keyword>
<evidence type="ECO:0000256" key="1">
    <source>
        <dbReference type="ARBA" id="ARBA00022536"/>
    </source>
</evidence>
<evidence type="ECO:0000256" key="3">
    <source>
        <dbReference type="PROSITE-ProRule" id="PRU00076"/>
    </source>
</evidence>
<dbReference type="SMART" id="SM00179">
    <property type="entry name" value="EGF_CA"/>
    <property type="match status" value="1"/>
</dbReference>
<dbReference type="Gene3D" id="2.10.25.10">
    <property type="entry name" value="Laminin"/>
    <property type="match status" value="1"/>
</dbReference>
<feature type="transmembrane region" description="Helical" evidence="4">
    <location>
        <begin position="217"/>
        <end position="235"/>
    </location>
</feature>
<dbReference type="InterPro" id="IPR000742">
    <property type="entry name" value="EGF"/>
</dbReference>
<dbReference type="InterPro" id="IPR000152">
    <property type="entry name" value="EGF-type_Asp/Asn_hydroxyl_site"/>
</dbReference>
<comment type="caution">
    <text evidence="6">The sequence shown here is derived from an EMBL/GenBank/DDBJ whole genome shotgun (WGS) entry which is preliminary data.</text>
</comment>
<keyword evidence="1 3" id="KW-0245">EGF-like domain</keyword>
<reference evidence="6 7" key="1">
    <citation type="submission" date="2022-05" db="EMBL/GenBank/DDBJ databases">
        <authorList>
            <consortium name="Genoscope - CEA"/>
            <person name="William W."/>
        </authorList>
    </citation>
    <scope>NUCLEOTIDE SEQUENCE [LARGE SCALE GENOMIC DNA]</scope>
</reference>
<evidence type="ECO:0000313" key="7">
    <source>
        <dbReference type="Proteomes" id="UP001159405"/>
    </source>
</evidence>
<keyword evidence="4" id="KW-0812">Transmembrane</keyword>
<dbReference type="InterPro" id="IPR001881">
    <property type="entry name" value="EGF-like_Ca-bd_dom"/>
</dbReference>
<keyword evidence="4" id="KW-1133">Transmembrane helix</keyword>
<sequence length="405" mass="44739">MKPNMKSTIEYVVLKVSSQAVEREARVILFALSLATLELLSKGLTMLASFSERSVCQVNTAFRGCCREWSGQENTNAFVERVGKKFAGADVLTLTSVVQRSLRVDGGLFVLTHLEVTRVIVGRAMGANNVMSMKPCPDNSICQNTPGSFNCTCQPGFSGKSCSEVSGMDSSSKNEPIITFQVVKQHSVKEISIPRHKPVTVIRKAVHITDAGSKEKAIMGSLIATLNLLGIFLYWRQRKRKRNEEFKKEGEQDNLSSQLLEREERNSSFGAVSLEEEIFPSTQMLVHKEAVSNSSLLDKESLSHNMLLENIVPTGANSFTANKERVLSEDLIVSNLDQTIRGRETTIKSQSLSEIASQSCERFKSKGDLQINLSKGSKEKVLSNHVLVDRETTAAGNFQILENNS</sequence>
<dbReference type="InterPro" id="IPR049883">
    <property type="entry name" value="NOTCH1_EGF-like"/>
</dbReference>
<evidence type="ECO:0000256" key="4">
    <source>
        <dbReference type="SAM" id="Phobius"/>
    </source>
</evidence>
<dbReference type="CDD" id="cd00054">
    <property type="entry name" value="EGF_CA"/>
    <property type="match status" value="1"/>
</dbReference>
<dbReference type="Proteomes" id="UP001159405">
    <property type="component" value="Unassembled WGS sequence"/>
</dbReference>
<accession>A0ABN8NBG1</accession>
<evidence type="ECO:0000256" key="2">
    <source>
        <dbReference type="ARBA" id="ARBA00023157"/>
    </source>
</evidence>
<name>A0ABN8NBG1_9CNID</name>
<evidence type="ECO:0000313" key="6">
    <source>
        <dbReference type="EMBL" id="CAH3047016.1"/>
    </source>
</evidence>
<keyword evidence="2 3" id="KW-1015">Disulfide bond</keyword>
<dbReference type="PROSITE" id="PS00010">
    <property type="entry name" value="ASX_HYDROXYL"/>
    <property type="match status" value="1"/>
</dbReference>
<dbReference type="PROSITE" id="PS01186">
    <property type="entry name" value="EGF_2"/>
    <property type="match status" value="1"/>
</dbReference>
<dbReference type="Pfam" id="PF07645">
    <property type="entry name" value="EGF_CA"/>
    <property type="match status" value="1"/>
</dbReference>
<proteinExistence type="predicted"/>
<gene>
    <name evidence="6" type="ORF">PLOB_00010003</name>
</gene>
<dbReference type="PROSITE" id="PS50026">
    <property type="entry name" value="EGF_3"/>
    <property type="match status" value="1"/>
</dbReference>
<dbReference type="EMBL" id="CALNXK010000015">
    <property type="protein sequence ID" value="CAH3047016.1"/>
    <property type="molecule type" value="Genomic_DNA"/>
</dbReference>
<dbReference type="PROSITE" id="PS00022">
    <property type="entry name" value="EGF_1"/>
    <property type="match status" value="1"/>
</dbReference>
<dbReference type="SUPFAM" id="SSF57196">
    <property type="entry name" value="EGF/Laminin"/>
    <property type="match status" value="1"/>
</dbReference>
<keyword evidence="4" id="KW-0472">Membrane</keyword>